<comment type="similarity">
    <text evidence="2">Belongs to the SusD family.</text>
</comment>
<dbReference type="InterPro" id="IPR012944">
    <property type="entry name" value="SusD_RagB_dom"/>
</dbReference>
<evidence type="ECO:0000256" key="4">
    <source>
        <dbReference type="ARBA" id="ARBA00023136"/>
    </source>
</evidence>
<evidence type="ECO:0000313" key="8">
    <source>
        <dbReference type="EMBL" id="QKG79461.1"/>
    </source>
</evidence>
<evidence type="ECO:0000256" key="1">
    <source>
        <dbReference type="ARBA" id="ARBA00004442"/>
    </source>
</evidence>
<gene>
    <name evidence="8" type="ORF">FHG85_03990</name>
</gene>
<evidence type="ECO:0000256" key="2">
    <source>
        <dbReference type="ARBA" id="ARBA00006275"/>
    </source>
</evidence>
<keyword evidence="3" id="KW-0732">Signal</keyword>
<dbReference type="InterPro" id="IPR033985">
    <property type="entry name" value="SusD-like_N"/>
</dbReference>
<dbReference type="InterPro" id="IPR011990">
    <property type="entry name" value="TPR-like_helical_dom_sf"/>
</dbReference>
<feature type="domain" description="RagB/SusD" evidence="6">
    <location>
        <begin position="323"/>
        <end position="460"/>
    </location>
</feature>
<name>A0A7D4BR88_9BACT</name>
<evidence type="ECO:0000256" key="3">
    <source>
        <dbReference type="ARBA" id="ARBA00022729"/>
    </source>
</evidence>
<organism evidence="8 9">
    <name type="scientific">Tenuifilum thalassicum</name>
    <dbReference type="NCBI Taxonomy" id="2590900"/>
    <lineage>
        <taxon>Bacteria</taxon>
        <taxon>Pseudomonadati</taxon>
        <taxon>Bacteroidota</taxon>
        <taxon>Bacteroidia</taxon>
        <taxon>Bacteroidales</taxon>
        <taxon>Tenuifilaceae</taxon>
        <taxon>Tenuifilum</taxon>
    </lineage>
</organism>
<reference evidence="8 9" key="1">
    <citation type="submission" date="2019-07" db="EMBL/GenBank/DDBJ databases">
        <title>Thalassofilum flectens gen. nov., sp. nov., a novel moderate thermophilic anaerobe from a shallow sea hot spring in Kunashir Island (Russia), representing a new family in the order Bacteroidales, and proposal of Thalassofilacea fam. nov.</title>
        <authorList>
            <person name="Kochetkova T.V."/>
            <person name="Podosokorskaya O.A."/>
            <person name="Novikov A."/>
            <person name="Elcheninov A.G."/>
            <person name="Toshchakov S.V."/>
            <person name="Kublanov I.V."/>
        </authorList>
    </citation>
    <scope>NUCLEOTIDE SEQUENCE [LARGE SCALE GENOMIC DNA]</scope>
    <source>
        <strain evidence="8 9">38-H</strain>
    </source>
</reference>
<dbReference type="SUPFAM" id="SSF48452">
    <property type="entry name" value="TPR-like"/>
    <property type="match status" value="1"/>
</dbReference>
<dbReference type="AlphaFoldDB" id="A0A7D4BR88"/>
<protein>
    <submittedName>
        <fullName evidence="8">RagB/SusD family nutrient uptake outer membrane protein</fullName>
    </submittedName>
</protein>
<accession>A0A7D4BR88</accession>
<keyword evidence="5" id="KW-0998">Cell outer membrane</keyword>
<dbReference type="Gene3D" id="1.25.40.390">
    <property type="match status" value="1"/>
</dbReference>
<keyword evidence="4" id="KW-0472">Membrane</keyword>
<dbReference type="PROSITE" id="PS51257">
    <property type="entry name" value="PROKAR_LIPOPROTEIN"/>
    <property type="match status" value="1"/>
</dbReference>
<proteinExistence type="inferred from homology"/>
<dbReference type="Proteomes" id="UP000500961">
    <property type="component" value="Chromosome"/>
</dbReference>
<dbReference type="Pfam" id="PF14322">
    <property type="entry name" value="SusD-like_3"/>
    <property type="match status" value="1"/>
</dbReference>
<evidence type="ECO:0000313" key="9">
    <source>
        <dbReference type="Proteomes" id="UP000500961"/>
    </source>
</evidence>
<sequence>MEVTKMKKNIIISLLAGLLILTSCEDFLDLAPIDEIGSNGFYKNTEEVEAGVISIYDGLQAVVMNEFALTEMRSDNTKTKNSEGDWAQFEDMNVSPTNATVSEYWSLNYNVVFRANVVLQNLDAVSDEAKRNQFEGEAKFARALAHFNLVRAFGDVPIIDKVIGPEDKDYFSRRPADDVYQFIIADLTDAASKLPGKDEIAFGRATKGAAYALLAKVYLTVKDYGKANDAINEVLKEGYALEANYNDVFYNEMNDEIIFAIQYIPDNTEDSEIFSYNFTWKGRASGLNYPTDDLLNSLEAGDLRQSTLFYWEPLAGSSGRFECGKFRASSSNEELGGNDWIVLRLADVYLMQAEAIMGAATATSDATAIEAVNKVRRRAGLPEIVGSLTKDQLLKERRIELAFENHRLYDLIRFGVADQVMEAFSNTTEASFEYNSNKLLLPVPQREINLYDGLTQNPGY</sequence>
<evidence type="ECO:0000256" key="5">
    <source>
        <dbReference type="ARBA" id="ARBA00023237"/>
    </source>
</evidence>
<dbReference type="Pfam" id="PF07980">
    <property type="entry name" value="SusD_RagB"/>
    <property type="match status" value="1"/>
</dbReference>
<dbReference type="KEGG" id="ttz:FHG85_03990"/>
<comment type="subcellular location">
    <subcellularLocation>
        <location evidence="1">Cell outer membrane</location>
    </subcellularLocation>
</comment>
<keyword evidence="9" id="KW-1185">Reference proteome</keyword>
<dbReference type="EMBL" id="CP041345">
    <property type="protein sequence ID" value="QKG79461.1"/>
    <property type="molecule type" value="Genomic_DNA"/>
</dbReference>
<dbReference type="GO" id="GO:0009279">
    <property type="term" value="C:cell outer membrane"/>
    <property type="evidence" value="ECO:0007669"/>
    <property type="project" value="UniProtKB-SubCell"/>
</dbReference>
<evidence type="ECO:0000259" key="6">
    <source>
        <dbReference type="Pfam" id="PF07980"/>
    </source>
</evidence>
<evidence type="ECO:0000259" key="7">
    <source>
        <dbReference type="Pfam" id="PF14322"/>
    </source>
</evidence>
<feature type="domain" description="SusD-like N-terminal" evidence="7">
    <location>
        <begin position="26"/>
        <end position="219"/>
    </location>
</feature>
<dbReference type="CDD" id="cd08977">
    <property type="entry name" value="SusD"/>
    <property type="match status" value="1"/>
</dbReference>